<dbReference type="GO" id="GO:0007288">
    <property type="term" value="P:sperm axoneme assembly"/>
    <property type="evidence" value="ECO:0007669"/>
    <property type="project" value="TreeGrafter"/>
</dbReference>
<organism evidence="7 8">
    <name type="scientific">Aquarana catesbeiana</name>
    <name type="common">American bullfrog</name>
    <name type="synonym">Rana catesbeiana</name>
    <dbReference type="NCBI Taxonomy" id="8400"/>
    <lineage>
        <taxon>Eukaryota</taxon>
        <taxon>Metazoa</taxon>
        <taxon>Chordata</taxon>
        <taxon>Craniata</taxon>
        <taxon>Vertebrata</taxon>
        <taxon>Euteleostomi</taxon>
        <taxon>Amphibia</taxon>
        <taxon>Batrachia</taxon>
        <taxon>Anura</taxon>
        <taxon>Neobatrachia</taxon>
        <taxon>Ranoidea</taxon>
        <taxon>Ranidae</taxon>
        <taxon>Aquarana</taxon>
    </lineage>
</organism>
<keyword evidence="4" id="KW-0206">Cytoskeleton</keyword>
<name>A0A2G9RIH3_AQUCT</name>
<keyword evidence="8" id="KW-1185">Reference proteome</keyword>
<evidence type="ECO:0000256" key="1">
    <source>
        <dbReference type="ARBA" id="ARBA00004245"/>
    </source>
</evidence>
<sequence length="174" mass="20744">MQSILRMHLAVPKSISNIMISVIQELEEKLEYWMEKYDKDTEEKQAELNALKTARVNDLSLLQDLAKQYEEYEKVIIEDRLEKEKARQKKKQEQMELSNPSLVERHNGAERPGPLQEIQEQERQRKGQKRQKRQGEKGRKKEVTSNKMYISDRKNFKKLHIDFILEDVNKIFSA</sequence>
<dbReference type="AlphaFoldDB" id="A0A2G9RIH3"/>
<accession>A0A2G9RIH3</accession>
<dbReference type="OrthoDB" id="10254713at2759"/>
<gene>
    <name evidence="7" type="ORF">AB205_0109230</name>
</gene>
<dbReference type="EMBL" id="KV940064">
    <property type="protein sequence ID" value="PIO27700.1"/>
    <property type="molecule type" value="Genomic_DNA"/>
</dbReference>
<evidence type="ECO:0000313" key="7">
    <source>
        <dbReference type="EMBL" id="PIO27700.1"/>
    </source>
</evidence>
<comment type="subcellular location">
    <subcellularLocation>
        <location evidence="2">Cell projection</location>
    </subcellularLocation>
    <subcellularLocation>
        <location evidence="1">Cytoplasm</location>
        <location evidence="1">Cytoskeleton</location>
    </subcellularLocation>
</comment>
<dbReference type="GO" id="GO:0005737">
    <property type="term" value="C:cytoplasm"/>
    <property type="evidence" value="ECO:0007669"/>
    <property type="project" value="TreeGrafter"/>
</dbReference>
<protein>
    <submittedName>
        <fullName evidence="7">Uncharacterized protein</fullName>
    </submittedName>
</protein>
<dbReference type="PANTHER" id="PTHR14871:SF1">
    <property type="entry name" value="DYNEIN REGULATORY COMPLEX PROTEIN 9"/>
    <property type="match status" value="1"/>
</dbReference>
<evidence type="ECO:0000256" key="6">
    <source>
        <dbReference type="SAM" id="MobiDB-lite"/>
    </source>
</evidence>
<keyword evidence="3" id="KW-0963">Cytoplasm</keyword>
<dbReference type="PANTHER" id="PTHR14871">
    <property type="entry name" value="DYNEIN REGULATORY COMPLEX PROTEIN 9"/>
    <property type="match status" value="1"/>
</dbReference>
<evidence type="ECO:0000256" key="4">
    <source>
        <dbReference type="ARBA" id="ARBA00023212"/>
    </source>
</evidence>
<feature type="compositionally biased region" description="Basic and acidic residues" evidence="6">
    <location>
        <begin position="133"/>
        <end position="147"/>
    </location>
</feature>
<proteinExistence type="predicted"/>
<dbReference type="Proteomes" id="UP000228934">
    <property type="component" value="Unassembled WGS sequence"/>
</dbReference>
<evidence type="ECO:0000256" key="3">
    <source>
        <dbReference type="ARBA" id="ARBA00022490"/>
    </source>
</evidence>
<dbReference type="InterPro" id="IPR042618">
    <property type="entry name" value="IQCG"/>
</dbReference>
<evidence type="ECO:0000313" key="8">
    <source>
        <dbReference type="Proteomes" id="UP000228934"/>
    </source>
</evidence>
<reference evidence="8" key="1">
    <citation type="journal article" date="2017" name="Nat. Commun.">
        <title>The North American bullfrog draft genome provides insight into hormonal regulation of long noncoding RNA.</title>
        <authorList>
            <person name="Hammond S.A."/>
            <person name="Warren R.L."/>
            <person name="Vandervalk B.P."/>
            <person name="Kucuk E."/>
            <person name="Khan H."/>
            <person name="Gibb E.A."/>
            <person name="Pandoh P."/>
            <person name="Kirk H."/>
            <person name="Zhao Y."/>
            <person name="Jones M."/>
            <person name="Mungall A.J."/>
            <person name="Coope R."/>
            <person name="Pleasance S."/>
            <person name="Moore R.A."/>
            <person name="Holt R.A."/>
            <person name="Round J.M."/>
            <person name="Ohora S."/>
            <person name="Walle B.V."/>
            <person name="Veldhoen N."/>
            <person name="Helbing C.C."/>
            <person name="Birol I."/>
        </authorList>
    </citation>
    <scope>NUCLEOTIDE SEQUENCE [LARGE SCALE GENOMIC DNA]</scope>
</reference>
<keyword evidence="5" id="KW-0966">Cell projection</keyword>
<evidence type="ECO:0000256" key="2">
    <source>
        <dbReference type="ARBA" id="ARBA00004316"/>
    </source>
</evidence>
<dbReference type="GO" id="GO:0005856">
    <property type="term" value="C:cytoskeleton"/>
    <property type="evidence" value="ECO:0007669"/>
    <property type="project" value="UniProtKB-SubCell"/>
</dbReference>
<evidence type="ECO:0000256" key="5">
    <source>
        <dbReference type="ARBA" id="ARBA00023273"/>
    </source>
</evidence>
<feature type="region of interest" description="Disordered" evidence="6">
    <location>
        <begin position="83"/>
        <end position="147"/>
    </location>
</feature>
<dbReference type="GO" id="GO:0036126">
    <property type="term" value="C:sperm flagellum"/>
    <property type="evidence" value="ECO:0007669"/>
    <property type="project" value="TreeGrafter"/>
</dbReference>